<evidence type="ECO:0000313" key="16">
    <source>
        <dbReference type="EnsemblMetazoa" id="G30706.1:cds"/>
    </source>
</evidence>
<evidence type="ECO:0000256" key="14">
    <source>
        <dbReference type="SAM" id="Phobius"/>
    </source>
</evidence>
<feature type="region of interest" description="Disordered" evidence="13">
    <location>
        <begin position="599"/>
        <end position="643"/>
    </location>
</feature>
<reference evidence="16" key="1">
    <citation type="submission" date="2022-08" db="UniProtKB">
        <authorList>
            <consortium name="EnsemblMetazoa"/>
        </authorList>
    </citation>
    <scope>IDENTIFICATION</scope>
    <source>
        <strain evidence="16">05x7-T-G4-1.051#20</strain>
    </source>
</reference>
<dbReference type="EnsemblMetazoa" id="G30706.1">
    <property type="protein sequence ID" value="G30706.1:cds"/>
    <property type="gene ID" value="G30706"/>
</dbReference>
<feature type="region of interest" description="Disordered" evidence="13">
    <location>
        <begin position="762"/>
        <end position="783"/>
    </location>
</feature>
<evidence type="ECO:0000256" key="11">
    <source>
        <dbReference type="ARBA" id="ARBA00023136"/>
    </source>
</evidence>
<accession>A0A8W8M128</accession>
<dbReference type="InterPro" id="IPR026858">
    <property type="entry name" value="Vezatin"/>
</dbReference>
<feature type="region of interest" description="Disordered" evidence="13">
    <location>
        <begin position="663"/>
        <end position="725"/>
    </location>
</feature>
<dbReference type="GO" id="GO:0005912">
    <property type="term" value="C:adherens junction"/>
    <property type="evidence" value="ECO:0007669"/>
    <property type="project" value="UniProtKB-SubCell"/>
</dbReference>
<feature type="compositionally biased region" description="Basic and acidic residues" evidence="13">
    <location>
        <begin position="669"/>
        <end position="685"/>
    </location>
</feature>
<feature type="compositionally biased region" description="Basic and acidic residues" evidence="13">
    <location>
        <begin position="614"/>
        <end position="641"/>
    </location>
</feature>
<proteinExistence type="inferred from homology"/>
<dbReference type="GO" id="GO:0017022">
    <property type="term" value="F:myosin binding"/>
    <property type="evidence" value="ECO:0007669"/>
    <property type="project" value="InterPro"/>
</dbReference>
<feature type="transmembrane region" description="Helical" evidence="14">
    <location>
        <begin position="182"/>
        <end position="201"/>
    </location>
</feature>
<evidence type="ECO:0000256" key="5">
    <source>
        <dbReference type="ARBA" id="ARBA00018125"/>
    </source>
</evidence>
<feature type="compositionally biased region" description="Acidic residues" evidence="13">
    <location>
        <begin position="765"/>
        <end position="783"/>
    </location>
</feature>
<evidence type="ECO:0000256" key="7">
    <source>
        <dbReference type="ARBA" id="ARBA00022692"/>
    </source>
</evidence>
<evidence type="ECO:0000256" key="3">
    <source>
        <dbReference type="ARBA" id="ARBA00004651"/>
    </source>
</evidence>
<evidence type="ECO:0000256" key="12">
    <source>
        <dbReference type="ARBA" id="ARBA00023242"/>
    </source>
</evidence>
<dbReference type="PANTHER" id="PTHR15989">
    <property type="entry name" value="VEZATIN"/>
    <property type="match status" value="1"/>
</dbReference>
<keyword evidence="6" id="KW-1003">Cell membrane</keyword>
<evidence type="ECO:0000256" key="8">
    <source>
        <dbReference type="ARBA" id="ARBA00022949"/>
    </source>
</evidence>
<keyword evidence="9 14" id="KW-1133">Transmembrane helix</keyword>
<evidence type="ECO:0000256" key="10">
    <source>
        <dbReference type="ARBA" id="ARBA00023054"/>
    </source>
</evidence>
<protein>
    <recommendedName>
        <fullName evidence="5">Vezatin</fullName>
    </recommendedName>
</protein>
<dbReference type="InterPro" id="IPR026859">
    <property type="entry name" value="Myosin-bd"/>
</dbReference>
<dbReference type="Pfam" id="PF12632">
    <property type="entry name" value="Vezatin"/>
    <property type="match status" value="1"/>
</dbReference>
<evidence type="ECO:0000256" key="9">
    <source>
        <dbReference type="ARBA" id="ARBA00022989"/>
    </source>
</evidence>
<keyword evidence="17" id="KW-1185">Reference proteome</keyword>
<evidence type="ECO:0000256" key="2">
    <source>
        <dbReference type="ARBA" id="ARBA00004536"/>
    </source>
</evidence>
<comment type="subcellular location">
    <subcellularLocation>
        <location evidence="2">Cell junction</location>
        <location evidence="2">Adherens junction</location>
    </subcellularLocation>
    <subcellularLocation>
        <location evidence="3">Cell membrane</location>
        <topology evidence="3">Multi-pass membrane protein</topology>
    </subcellularLocation>
    <subcellularLocation>
        <location evidence="1">Nucleus</location>
    </subcellularLocation>
</comment>
<feature type="transmembrane region" description="Helical" evidence="14">
    <location>
        <begin position="69"/>
        <end position="90"/>
    </location>
</feature>
<evidence type="ECO:0000256" key="4">
    <source>
        <dbReference type="ARBA" id="ARBA00007245"/>
    </source>
</evidence>
<keyword evidence="12" id="KW-0539">Nucleus</keyword>
<sequence>MECDTDASDEDVLFEICFDECTIFRFHNSPLYQHLIESGVENISSEKTVSSEKDNVQNISQQDLAGSGVFTKCAGCFSSIVSILLGLIHLKSEVNEIKLFYRDCILEKSLHHKALEEEDKNYLKHFSGQRQAEYLQGRQDPALVSKIILMFGIPLLTSYFYGRLMWPAYPWKYKQMTDAMSVLTAVYFLYLIGKALYLAWYKWSLEGSVQEVTEMLGAGEDFFRWTSKCLRLIQETELVARGFTLVSHKSPLSRIEQNGMLGYQRQCPQLRAQLFILCRDCLIATKDWTSQLIARSPISADKSINFLAHISLEEYGPCLQVKGDNQESQKELENVTDGFSVSAIKGVNQVCKMQYSELCRSVVLRVLQSLESHGSDPLMTQGVQERYQQSTKELETLYGYYNSVTSPAETLPPKQDLSKMNDLDIAVHSLDLHLQAALLRVRKLSVLLKHSPNQDINTTDKLTSSQPMDSLLDQIKQELLASKGCWEEGMERLQKLYKYQPIPAERPNEGEKQTVHTQMPVDVPPVDLFNTGPPIIEDEVFEAYIDEEVDTDPDYSWDEYLTPEEKERKKREKQEALRLLTELKSVISVRAEEMGRRERIAQERKYGPVSPETTGDRKLESSVRREDCHQETRSTPEDYPKRLCNSEQESVHVCLENEKELDTDNDCMNGEKYKRTTPEQFKSEADDTNSESGQKPDPEGDNQSEGRLFTTGSEEDSVDCSLGNFPHSVPRDGILPVHSPSFQFSSNLAAMAVARSREFRLTEDTFGDSESDSDQSEDQTIEG</sequence>
<dbReference type="Proteomes" id="UP000005408">
    <property type="component" value="Unassembled WGS sequence"/>
</dbReference>
<dbReference type="PANTHER" id="PTHR15989:SF5">
    <property type="entry name" value="VEZATIN"/>
    <property type="match status" value="1"/>
</dbReference>
<organism evidence="16 17">
    <name type="scientific">Magallana gigas</name>
    <name type="common">Pacific oyster</name>
    <name type="synonym">Crassostrea gigas</name>
    <dbReference type="NCBI Taxonomy" id="29159"/>
    <lineage>
        <taxon>Eukaryota</taxon>
        <taxon>Metazoa</taxon>
        <taxon>Spiralia</taxon>
        <taxon>Lophotrochozoa</taxon>
        <taxon>Mollusca</taxon>
        <taxon>Bivalvia</taxon>
        <taxon>Autobranchia</taxon>
        <taxon>Pteriomorphia</taxon>
        <taxon>Ostreida</taxon>
        <taxon>Ostreoidea</taxon>
        <taxon>Ostreidae</taxon>
        <taxon>Magallana</taxon>
    </lineage>
</organism>
<keyword evidence="11 14" id="KW-0472">Membrane</keyword>
<comment type="similarity">
    <text evidence="4">Belongs to the vezatin family.</text>
</comment>
<dbReference type="GO" id="GO:0005886">
    <property type="term" value="C:plasma membrane"/>
    <property type="evidence" value="ECO:0007669"/>
    <property type="project" value="UniProtKB-SubCell"/>
</dbReference>
<keyword evidence="7 14" id="KW-0812">Transmembrane</keyword>
<dbReference type="GO" id="GO:0005634">
    <property type="term" value="C:nucleus"/>
    <property type="evidence" value="ECO:0007669"/>
    <property type="project" value="UniProtKB-SubCell"/>
</dbReference>
<evidence type="ECO:0000259" key="15">
    <source>
        <dbReference type="Pfam" id="PF12632"/>
    </source>
</evidence>
<evidence type="ECO:0000313" key="17">
    <source>
        <dbReference type="Proteomes" id="UP000005408"/>
    </source>
</evidence>
<evidence type="ECO:0000256" key="6">
    <source>
        <dbReference type="ARBA" id="ARBA00022475"/>
    </source>
</evidence>
<keyword evidence="10" id="KW-0175">Coiled coil</keyword>
<dbReference type="AlphaFoldDB" id="A0A8W8M128"/>
<feature type="domain" description="Myosin-binding" evidence="15">
    <location>
        <begin position="198"/>
        <end position="435"/>
    </location>
</feature>
<dbReference type="GO" id="GO:0098609">
    <property type="term" value="P:cell-cell adhesion"/>
    <property type="evidence" value="ECO:0007669"/>
    <property type="project" value="InterPro"/>
</dbReference>
<keyword evidence="8" id="KW-0965">Cell junction</keyword>
<name>A0A8W8M128_MAGGI</name>
<evidence type="ECO:0000256" key="1">
    <source>
        <dbReference type="ARBA" id="ARBA00004123"/>
    </source>
</evidence>
<feature type="transmembrane region" description="Helical" evidence="14">
    <location>
        <begin position="143"/>
        <end position="161"/>
    </location>
</feature>
<evidence type="ECO:0000256" key="13">
    <source>
        <dbReference type="SAM" id="MobiDB-lite"/>
    </source>
</evidence>